<dbReference type="GO" id="GO:0005975">
    <property type="term" value="P:carbohydrate metabolic process"/>
    <property type="evidence" value="ECO:0007669"/>
    <property type="project" value="InterPro"/>
</dbReference>
<keyword evidence="4" id="KW-0378">Hydrolase</keyword>
<dbReference type="EC" id="3.2.1.35" evidence="4"/>
<name>A0A0N4XWU7_NIPBR</name>
<organism evidence="9">
    <name type="scientific">Nippostrongylus brasiliensis</name>
    <name type="common">Rat hookworm</name>
    <dbReference type="NCBI Taxonomy" id="27835"/>
    <lineage>
        <taxon>Eukaryota</taxon>
        <taxon>Metazoa</taxon>
        <taxon>Ecdysozoa</taxon>
        <taxon>Nematoda</taxon>
        <taxon>Chromadorea</taxon>
        <taxon>Rhabditida</taxon>
        <taxon>Rhabditina</taxon>
        <taxon>Rhabditomorpha</taxon>
        <taxon>Strongyloidea</taxon>
        <taxon>Heligmosomidae</taxon>
        <taxon>Nippostrongylus</taxon>
    </lineage>
</organism>
<dbReference type="InterPro" id="IPR017853">
    <property type="entry name" value="GH"/>
</dbReference>
<reference evidence="9" key="1">
    <citation type="submission" date="2017-02" db="UniProtKB">
        <authorList>
            <consortium name="WormBaseParasite"/>
        </authorList>
    </citation>
    <scope>IDENTIFICATION</scope>
</reference>
<gene>
    <name evidence="7" type="ORF">NBR_LOCUS7401</name>
</gene>
<feature type="signal peptide" evidence="5">
    <location>
        <begin position="1"/>
        <end position="18"/>
    </location>
</feature>
<dbReference type="PRINTS" id="PR00846">
    <property type="entry name" value="GLHYDRLASE56"/>
</dbReference>
<dbReference type="GO" id="GO:0004415">
    <property type="term" value="F:hyalurononglucosaminidase activity"/>
    <property type="evidence" value="ECO:0007669"/>
    <property type="project" value="UniProtKB-UniRule"/>
</dbReference>
<dbReference type="InterPro" id="IPR018155">
    <property type="entry name" value="Hyaluronidase"/>
</dbReference>
<dbReference type="AlphaFoldDB" id="A0A0N4XWU7"/>
<dbReference type="Proteomes" id="UP000271162">
    <property type="component" value="Unassembled WGS sequence"/>
</dbReference>
<dbReference type="Gene3D" id="2.10.25.10">
    <property type="entry name" value="Laminin"/>
    <property type="match status" value="1"/>
</dbReference>
<sequence length="699" mass="80223">MSFLQNFLLFFVLTTVASQTFLKVSVNQQLKKTSMNMLQGHQFAGGNMTIFYESSFGLFPYYEHYNPNMPINGGLPQNVSLEDHLERVAEQIQEQMPDANYSGLAVIDLEEWRPLWAINYGAKRVYRDMSIKLVQEKHPNLTVKEATKQAEKEYNEAARNFFVETLRLAKKLRPKALWGYYLYPFCDAQAGGAEDSFSCSADTQRYNDELDPIYNESTALFPSIYLNGTTDFLRNLRRTQAVLNETRRIANKRTPSTKIFVYTKIEYDPLQQLESFYKEKILTSLLLLTHYDPKLVAIAATEASDYGVGAVLLHRFSDGAEKAVSHAGHHFAGGNITIFYERKFGLCPYYDNNSPDAPINGALPQNVSLTEHLKRIEQQIQEQIPDPNYSGLAVIDLEEWRPLWVMNFGAKRVYQNMSIKLVQEKRPKLPLKEARIQAEKEFNEAARKFFVQTLKKAKKLRPKALWGYYIYPFCDAKAGDDEHSYSCSAEAQKFNDDLDFLYKESTALFPSIYLNGTTDIMRNLRHTQAVLNETRRIANKQTPSTRFFVYTKIEYDPVEKPHAYYNEDDLCSSLVQSSAYGANGMVVWSSSKNMINRCSSIADYVKEKLGPLGISLLFRLFILTHVNLAVYSRAVLKVRAERRLCHLNRCKGKGVCVLRERQKEINWTIPFADYDCKCDKGYIGSDCSKKDPYLCTPLC</sequence>
<dbReference type="InterPro" id="IPR013785">
    <property type="entry name" value="Aldolase_TIM"/>
</dbReference>
<evidence type="ECO:0000256" key="1">
    <source>
        <dbReference type="ARBA" id="ARBA00008871"/>
    </source>
</evidence>
<evidence type="ECO:0000256" key="4">
    <source>
        <dbReference type="RuleBase" id="RU610713"/>
    </source>
</evidence>
<keyword evidence="8" id="KW-1185">Reference proteome</keyword>
<keyword evidence="2 3" id="KW-1015">Disulfide bond</keyword>
<dbReference type="Pfam" id="PF01630">
    <property type="entry name" value="Glyco_hydro_56"/>
    <property type="match status" value="2"/>
</dbReference>
<dbReference type="STRING" id="27835.A0A0N4XWU7"/>
<dbReference type="InterPro" id="IPR000742">
    <property type="entry name" value="EGF"/>
</dbReference>
<evidence type="ECO:0000259" key="6">
    <source>
        <dbReference type="PROSITE" id="PS50026"/>
    </source>
</evidence>
<feature type="chain" id="PRO_5043124872" description="Hyaluronidase" evidence="5">
    <location>
        <begin position="19"/>
        <end position="699"/>
    </location>
</feature>
<dbReference type="GO" id="GO:0030214">
    <property type="term" value="P:hyaluronan catabolic process"/>
    <property type="evidence" value="ECO:0007669"/>
    <property type="project" value="TreeGrafter"/>
</dbReference>
<evidence type="ECO:0000256" key="3">
    <source>
        <dbReference type="PROSITE-ProRule" id="PRU00076"/>
    </source>
</evidence>
<dbReference type="WBParaSite" id="NBR_0000740001-mRNA-1">
    <property type="protein sequence ID" value="NBR_0000740001-mRNA-1"/>
    <property type="gene ID" value="NBR_0000740001"/>
</dbReference>
<dbReference type="PROSITE" id="PS00022">
    <property type="entry name" value="EGF_1"/>
    <property type="match status" value="1"/>
</dbReference>
<dbReference type="SUPFAM" id="SSF51445">
    <property type="entry name" value="(Trans)glycosidases"/>
    <property type="match status" value="2"/>
</dbReference>
<dbReference type="PANTHER" id="PTHR11769">
    <property type="entry name" value="HYALURONIDASE"/>
    <property type="match status" value="1"/>
</dbReference>
<dbReference type="OMA" id="QIATIFY"/>
<evidence type="ECO:0000256" key="2">
    <source>
        <dbReference type="ARBA" id="ARBA00023157"/>
    </source>
</evidence>
<keyword evidence="5" id="KW-0732">Signal</keyword>
<proteinExistence type="inferred from homology"/>
<comment type="similarity">
    <text evidence="1 4">Belongs to the glycosyl hydrolase 56 family.</text>
</comment>
<feature type="disulfide bond" evidence="3">
    <location>
        <begin position="678"/>
        <end position="687"/>
    </location>
</feature>
<dbReference type="EMBL" id="UYSL01019887">
    <property type="protein sequence ID" value="VDL70990.1"/>
    <property type="molecule type" value="Genomic_DNA"/>
</dbReference>
<dbReference type="PROSITE" id="PS50026">
    <property type="entry name" value="EGF_3"/>
    <property type="match status" value="1"/>
</dbReference>
<dbReference type="PANTHER" id="PTHR11769:SF35">
    <property type="entry name" value="HYALURONIDASE"/>
    <property type="match status" value="1"/>
</dbReference>
<comment type="caution">
    <text evidence="3">Lacks conserved residue(s) required for the propagation of feature annotation.</text>
</comment>
<dbReference type="PROSITE" id="PS01186">
    <property type="entry name" value="EGF_2"/>
    <property type="match status" value="1"/>
</dbReference>
<reference evidence="7 8" key="2">
    <citation type="submission" date="2018-11" db="EMBL/GenBank/DDBJ databases">
        <authorList>
            <consortium name="Pathogen Informatics"/>
        </authorList>
    </citation>
    <scope>NUCLEOTIDE SEQUENCE [LARGE SCALE GENOMIC DNA]</scope>
</reference>
<evidence type="ECO:0000313" key="8">
    <source>
        <dbReference type="Proteomes" id="UP000271162"/>
    </source>
</evidence>
<keyword evidence="3" id="KW-0245">EGF-like domain</keyword>
<evidence type="ECO:0000313" key="7">
    <source>
        <dbReference type="EMBL" id="VDL70990.1"/>
    </source>
</evidence>
<feature type="domain" description="EGF-like" evidence="6">
    <location>
        <begin position="641"/>
        <end position="688"/>
    </location>
</feature>
<evidence type="ECO:0000313" key="9">
    <source>
        <dbReference type="WBParaSite" id="NBR_0000740001-mRNA-1"/>
    </source>
</evidence>
<accession>A0A0N4XWU7</accession>
<dbReference type="Gene3D" id="3.20.20.70">
    <property type="entry name" value="Aldolase class I"/>
    <property type="match status" value="2"/>
</dbReference>
<comment type="catalytic activity">
    <reaction evidence="4">
        <text>Random hydrolysis of (1-&gt;4)-linkages between N-acetyl-beta-D-glucosamine and D-glucuronate residues in hyaluronate.</text>
        <dbReference type="EC" id="3.2.1.35"/>
    </reaction>
</comment>
<keyword evidence="4" id="KW-0326">Glycosidase</keyword>
<evidence type="ECO:0000256" key="5">
    <source>
        <dbReference type="SAM" id="SignalP"/>
    </source>
</evidence>
<protein>
    <recommendedName>
        <fullName evidence="4">Hyaluronidase</fullName>
        <ecNumber evidence="4">3.2.1.35</ecNumber>
    </recommendedName>
</protein>